<evidence type="ECO:0000313" key="2">
    <source>
        <dbReference type="EMBL" id="RAL10457.1"/>
    </source>
</evidence>
<evidence type="ECO:0000313" key="3">
    <source>
        <dbReference type="Proteomes" id="UP000248961"/>
    </source>
</evidence>
<feature type="region of interest" description="Disordered" evidence="1">
    <location>
        <begin position="137"/>
        <end position="160"/>
    </location>
</feature>
<dbReference type="Proteomes" id="UP000248961">
    <property type="component" value="Unassembled WGS sequence"/>
</dbReference>
<dbReference type="EMBL" id="KZ824295">
    <property type="protein sequence ID" value="RAL10457.1"/>
    <property type="molecule type" value="Genomic_DNA"/>
</dbReference>
<keyword evidence="3" id="KW-1185">Reference proteome</keyword>
<proteinExistence type="predicted"/>
<dbReference type="VEuPathDB" id="FungiDB:BO97DRAFT_126552"/>
<organism evidence="2 3">
    <name type="scientific">Aspergillus homomorphus (strain CBS 101889)</name>
    <dbReference type="NCBI Taxonomy" id="1450537"/>
    <lineage>
        <taxon>Eukaryota</taxon>
        <taxon>Fungi</taxon>
        <taxon>Dikarya</taxon>
        <taxon>Ascomycota</taxon>
        <taxon>Pezizomycotina</taxon>
        <taxon>Eurotiomycetes</taxon>
        <taxon>Eurotiomycetidae</taxon>
        <taxon>Eurotiales</taxon>
        <taxon>Aspergillaceae</taxon>
        <taxon>Aspergillus</taxon>
        <taxon>Aspergillus subgen. Circumdati</taxon>
    </lineage>
</organism>
<protein>
    <submittedName>
        <fullName evidence="2">Uncharacterized protein</fullName>
    </submittedName>
</protein>
<dbReference type="GeneID" id="37194300"/>
<name>A0A395HRL6_ASPHC</name>
<dbReference type="AlphaFoldDB" id="A0A395HRL6"/>
<reference evidence="2 3" key="1">
    <citation type="submission" date="2018-02" db="EMBL/GenBank/DDBJ databases">
        <title>The genomes of Aspergillus section Nigri reveals drivers in fungal speciation.</title>
        <authorList>
            <consortium name="DOE Joint Genome Institute"/>
            <person name="Vesth T.C."/>
            <person name="Nybo J."/>
            <person name="Theobald S."/>
            <person name="Brandl J."/>
            <person name="Frisvad J.C."/>
            <person name="Nielsen K.F."/>
            <person name="Lyhne E.K."/>
            <person name="Kogle M.E."/>
            <person name="Kuo A."/>
            <person name="Riley R."/>
            <person name="Clum A."/>
            <person name="Nolan M."/>
            <person name="Lipzen A."/>
            <person name="Salamov A."/>
            <person name="Henrissat B."/>
            <person name="Wiebenga A."/>
            <person name="De vries R.P."/>
            <person name="Grigoriev I.V."/>
            <person name="Mortensen U.H."/>
            <person name="Andersen M.R."/>
            <person name="Baker S.E."/>
        </authorList>
    </citation>
    <scope>NUCLEOTIDE SEQUENCE [LARGE SCALE GENOMIC DNA]</scope>
    <source>
        <strain evidence="2 3">CBS 101889</strain>
    </source>
</reference>
<evidence type="ECO:0000256" key="1">
    <source>
        <dbReference type="SAM" id="MobiDB-lite"/>
    </source>
</evidence>
<dbReference type="RefSeq" id="XP_025549611.1">
    <property type="nucleotide sequence ID" value="XM_025690011.1"/>
</dbReference>
<sequence>MGGCFLQYIHEGSRQTDTQIGTQIKLPGTMVTLSLLLRWLIAAAAHIGRERGQSGTCAVCVCVCALGGQAADPNLPRLGRGRGQEIGFLSSLSPVWYLTFWLSGMDIAHAPCVDVGGREGKRIGSLSALTATSKRLGRSQKKEETKAKHGHQRQAASTGRDSGLWGFIGWLDGCNLDVALCSCIP</sequence>
<gene>
    <name evidence="2" type="ORF">BO97DRAFT_126552</name>
</gene>
<accession>A0A395HRL6</accession>